<keyword evidence="1" id="KW-0808">Transferase</keyword>
<dbReference type="GO" id="GO:0004674">
    <property type="term" value="F:protein serine/threonine kinase activity"/>
    <property type="evidence" value="ECO:0007669"/>
    <property type="project" value="UniProtKB-KW"/>
</dbReference>
<dbReference type="CDD" id="cd16936">
    <property type="entry name" value="HATPase_RsbW-like"/>
    <property type="match status" value="1"/>
</dbReference>
<dbReference type="Pfam" id="PF13581">
    <property type="entry name" value="HATPase_c_2"/>
    <property type="match status" value="1"/>
</dbReference>
<protein>
    <submittedName>
        <fullName evidence="3">ATP-binding protein</fullName>
    </submittedName>
</protein>
<dbReference type="KEGG" id="aup:AsAng_0004920"/>
<keyword evidence="3" id="KW-0547">Nucleotide-binding</keyword>
<accession>A0A915YB17</accession>
<dbReference type="Gene3D" id="3.30.565.10">
    <property type="entry name" value="Histidine kinase-like ATPase, C-terminal domain"/>
    <property type="match status" value="1"/>
</dbReference>
<keyword evidence="4" id="KW-1185">Reference proteome</keyword>
<dbReference type="PANTHER" id="PTHR35526">
    <property type="entry name" value="ANTI-SIGMA-F FACTOR RSBW-RELATED"/>
    <property type="match status" value="1"/>
</dbReference>
<keyword evidence="1" id="KW-0723">Serine/threonine-protein kinase</keyword>
<dbReference type="Proteomes" id="UP001060919">
    <property type="component" value="Chromosome"/>
</dbReference>
<dbReference type="EMBL" id="AP026867">
    <property type="protein sequence ID" value="BDS09787.1"/>
    <property type="molecule type" value="Genomic_DNA"/>
</dbReference>
<evidence type="ECO:0000313" key="3">
    <source>
        <dbReference type="EMBL" id="BDS09787.1"/>
    </source>
</evidence>
<reference evidence="3" key="1">
    <citation type="submission" date="2022-09" db="EMBL/GenBank/DDBJ databases">
        <title>Aureispira anguillicida sp. nov., isolated from Leptocephalus of Japanese eel Anguilla japonica.</title>
        <authorList>
            <person name="Yuasa K."/>
            <person name="Mekata T."/>
            <person name="Ikunari K."/>
        </authorList>
    </citation>
    <scope>NUCLEOTIDE SEQUENCE</scope>
    <source>
        <strain evidence="3">EL160426</strain>
    </source>
</reference>
<gene>
    <name evidence="3" type="ORF">AsAng_0004920</name>
</gene>
<evidence type="ECO:0000256" key="1">
    <source>
        <dbReference type="ARBA" id="ARBA00022527"/>
    </source>
</evidence>
<evidence type="ECO:0000259" key="2">
    <source>
        <dbReference type="Pfam" id="PF13581"/>
    </source>
</evidence>
<dbReference type="InterPro" id="IPR003594">
    <property type="entry name" value="HATPase_dom"/>
</dbReference>
<proteinExistence type="predicted"/>
<dbReference type="AlphaFoldDB" id="A0A915YB17"/>
<keyword evidence="1" id="KW-0418">Kinase</keyword>
<dbReference type="RefSeq" id="WP_264791148.1">
    <property type="nucleotide sequence ID" value="NZ_AP026867.1"/>
</dbReference>
<feature type="domain" description="Histidine kinase/HSP90-like ATPase" evidence="2">
    <location>
        <begin position="13"/>
        <end position="138"/>
    </location>
</feature>
<dbReference type="GO" id="GO:0005524">
    <property type="term" value="F:ATP binding"/>
    <property type="evidence" value="ECO:0007669"/>
    <property type="project" value="UniProtKB-KW"/>
</dbReference>
<name>A0A915YB17_9BACT</name>
<dbReference type="SUPFAM" id="SSF55874">
    <property type="entry name" value="ATPase domain of HSP90 chaperone/DNA topoisomerase II/histidine kinase"/>
    <property type="match status" value="1"/>
</dbReference>
<dbReference type="InterPro" id="IPR050267">
    <property type="entry name" value="Anti-sigma-factor_SerPK"/>
</dbReference>
<evidence type="ECO:0000313" key="4">
    <source>
        <dbReference type="Proteomes" id="UP001060919"/>
    </source>
</evidence>
<organism evidence="3 4">
    <name type="scientific">Aureispira anguillae</name>
    <dbReference type="NCBI Taxonomy" id="2864201"/>
    <lineage>
        <taxon>Bacteria</taxon>
        <taxon>Pseudomonadati</taxon>
        <taxon>Bacteroidota</taxon>
        <taxon>Saprospiria</taxon>
        <taxon>Saprospirales</taxon>
        <taxon>Saprospiraceae</taxon>
        <taxon>Aureispira</taxon>
    </lineage>
</organism>
<sequence length="141" mass="15830">MAEVHSKKIIIKNTIEEVQKAIAAFESFAMIHSVSKPIMIKVNIVLDELLSNIVKYSFPDGEEHDIDIMLELFTTGKLTIQLTDAGVPFNPFDAPEPDLSIPLEDRDIGGLGILLVKKLMDEYSYKRQVNLNITSMIKNNV</sequence>
<dbReference type="InterPro" id="IPR036890">
    <property type="entry name" value="HATPase_C_sf"/>
</dbReference>
<keyword evidence="3" id="KW-0067">ATP-binding</keyword>